<evidence type="ECO:0000256" key="1">
    <source>
        <dbReference type="SAM" id="Phobius"/>
    </source>
</evidence>
<dbReference type="AlphaFoldDB" id="A0A919Q3H9"/>
<dbReference type="RefSeq" id="WP_203654670.1">
    <property type="nucleotide sequence ID" value="NZ_BONR01000002.1"/>
</dbReference>
<accession>A0A919Q3H9</accession>
<gene>
    <name evidence="2" type="ORF">Dac01nite_13090</name>
</gene>
<evidence type="ECO:0000313" key="2">
    <source>
        <dbReference type="EMBL" id="GIG54557.1"/>
    </source>
</evidence>
<dbReference type="NCBIfam" id="NF038065">
    <property type="entry name" value="Pr6Pr"/>
    <property type="match status" value="1"/>
</dbReference>
<name>A0A919Q3H9_9MICO</name>
<keyword evidence="1" id="KW-0472">Membrane</keyword>
<feature type="transmembrane region" description="Helical" evidence="1">
    <location>
        <begin position="165"/>
        <end position="189"/>
    </location>
</feature>
<feature type="transmembrane region" description="Helical" evidence="1">
    <location>
        <begin position="44"/>
        <end position="64"/>
    </location>
</feature>
<feature type="transmembrane region" description="Helical" evidence="1">
    <location>
        <begin position="71"/>
        <end position="90"/>
    </location>
</feature>
<feature type="transmembrane region" description="Helical" evidence="1">
    <location>
        <begin position="102"/>
        <end position="121"/>
    </location>
</feature>
<dbReference type="EMBL" id="BONR01000002">
    <property type="protein sequence ID" value="GIG54557.1"/>
    <property type="molecule type" value="Genomic_DNA"/>
</dbReference>
<evidence type="ECO:0000313" key="3">
    <source>
        <dbReference type="Proteomes" id="UP000652354"/>
    </source>
</evidence>
<organism evidence="2 3">
    <name type="scientific">Demequina activiva</name>
    <dbReference type="NCBI Taxonomy" id="1582364"/>
    <lineage>
        <taxon>Bacteria</taxon>
        <taxon>Bacillati</taxon>
        <taxon>Actinomycetota</taxon>
        <taxon>Actinomycetes</taxon>
        <taxon>Micrococcales</taxon>
        <taxon>Demequinaceae</taxon>
        <taxon>Demequina</taxon>
    </lineage>
</organism>
<keyword evidence="1" id="KW-0812">Transmembrane</keyword>
<dbReference type="InterPro" id="IPR049713">
    <property type="entry name" value="Pr6Pr-like"/>
</dbReference>
<keyword evidence="1" id="KW-1133">Transmembrane helix</keyword>
<protein>
    <submittedName>
        <fullName evidence="2">Uncharacterized protein</fullName>
    </submittedName>
</protein>
<reference evidence="2" key="1">
    <citation type="submission" date="2021-01" db="EMBL/GenBank/DDBJ databases">
        <title>Whole genome shotgun sequence of Demequina activiva NBRC 110675.</title>
        <authorList>
            <person name="Komaki H."/>
            <person name="Tamura T."/>
        </authorList>
    </citation>
    <scope>NUCLEOTIDE SEQUENCE</scope>
    <source>
        <strain evidence="2">NBRC 110675</strain>
    </source>
</reference>
<feature type="transmembrane region" description="Helical" evidence="1">
    <location>
        <begin position="133"/>
        <end position="153"/>
    </location>
</feature>
<keyword evidence="3" id="KW-1185">Reference proteome</keyword>
<dbReference type="Proteomes" id="UP000652354">
    <property type="component" value="Unassembled WGS sequence"/>
</dbReference>
<proteinExistence type="predicted"/>
<comment type="caution">
    <text evidence="2">The sequence shown here is derived from an EMBL/GenBank/DDBJ whole genome shotgun (WGS) entry which is preliminary data.</text>
</comment>
<sequence length="214" mass="22300">MSKVATIAAMRLTAAAVIVAALGVQAWADLTFGTFTWAELPGYFTPLAAITAVVALTGAAVTGAQEPRWIALLRVNAATYGVVTGVVYWWLLSGVATPVFPWANLVLHGGTGAILVADWFLVGQGSRLPVRTWWTVLAVPAAWLAYLFARALTDGWVPYPFLDPAHGLASVVGSVAAIAAAGFVVAAILHACAPMRVVRLPVHAAASEGRNASQ</sequence>